<evidence type="ECO:0000256" key="1">
    <source>
        <dbReference type="SAM" id="MobiDB-lite"/>
    </source>
</evidence>
<evidence type="ECO:0000313" key="3">
    <source>
        <dbReference type="EMBL" id="KAJ3708492.1"/>
    </source>
</evidence>
<dbReference type="SMART" id="SM00317">
    <property type="entry name" value="SET"/>
    <property type="match status" value="1"/>
</dbReference>
<proteinExistence type="predicted"/>
<feature type="region of interest" description="Disordered" evidence="1">
    <location>
        <begin position="287"/>
        <end position="320"/>
    </location>
</feature>
<keyword evidence="4" id="KW-1185">Reference proteome</keyword>
<dbReference type="Gene3D" id="2.170.270.10">
    <property type="entry name" value="SET domain"/>
    <property type="match status" value="1"/>
</dbReference>
<reference evidence="3 4" key="1">
    <citation type="journal article" date="2022" name="Cell">
        <title>Repeat-based holocentromeres influence genome architecture and karyotype evolution.</title>
        <authorList>
            <person name="Hofstatter P.G."/>
            <person name="Thangavel G."/>
            <person name="Lux T."/>
            <person name="Neumann P."/>
            <person name="Vondrak T."/>
            <person name="Novak P."/>
            <person name="Zhang M."/>
            <person name="Costa L."/>
            <person name="Castellani M."/>
            <person name="Scott A."/>
            <person name="Toegelov H."/>
            <person name="Fuchs J."/>
            <person name="Mata-Sucre Y."/>
            <person name="Dias Y."/>
            <person name="Vanzela A.L.L."/>
            <person name="Huettel B."/>
            <person name="Almeida C.C.S."/>
            <person name="Simkova H."/>
            <person name="Souza G."/>
            <person name="Pedrosa-Harand A."/>
            <person name="Macas J."/>
            <person name="Mayer K.F.X."/>
            <person name="Houben A."/>
            <person name="Marques A."/>
        </authorList>
    </citation>
    <scope>NUCLEOTIDE SEQUENCE [LARGE SCALE GENOMIC DNA]</scope>
    <source>
        <strain evidence="3">RhyTen1mFocal</strain>
    </source>
</reference>
<dbReference type="Gene3D" id="6.10.140.2220">
    <property type="match status" value="1"/>
</dbReference>
<dbReference type="InterPro" id="IPR044238">
    <property type="entry name" value="ASHR2-like"/>
</dbReference>
<dbReference type="SUPFAM" id="SSF82199">
    <property type="entry name" value="SET domain"/>
    <property type="match status" value="1"/>
</dbReference>
<dbReference type="AlphaFoldDB" id="A0AAD6F0X0"/>
<dbReference type="EMBL" id="JAMRDG010000001">
    <property type="protein sequence ID" value="KAJ3708492.1"/>
    <property type="molecule type" value="Genomic_DNA"/>
</dbReference>
<comment type="caution">
    <text evidence="3">The sequence shown here is derived from an EMBL/GenBank/DDBJ whole genome shotgun (WGS) entry which is preliminary data.</text>
</comment>
<dbReference type="Gene3D" id="1.10.220.160">
    <property type="match status" value="1"/>
</dbReference>
<evidence type="ECO:0000313" key="4">
    <source>
        <dbReference type="Proteomes" id="UP001210211"/>
    </source>
</evidence>
<dbReference type="Proteomes" id="UP001210211">
    <property type="component" value="Unassembled WGS sequence"/>
</dbReference>
<protein>
    <recommendedName>
        <fullName evidence="2">SET domain-containing protein</fullName>
    </recommendedName>
</protein>
<gene>
    <name evidence="3" type="ORF">LUZ61_012197</name>
</gene>
<dbReference type="PROSITE" id="PS50280">
    <property type="entry name" value="SET"/>
    <property type="match status" value="1"/>
</dbReference>
<feature type="domain" description="SET" evidence="2">
    <location>
        <begin position="12"/>
        <end position="253"/>
    </location>
</feature>
<feature type="compositionally biased region" description="Acidic residues" evidence="1">
    <location>
        <begin position="294"/>
        <end position="320"/>
    </location>
</feature>
<dbReference type="PANTHER" id="PTHR47420">
    <property type="entry name" value="HISTONE-LYSINE N-METHYLTRANSFERASE ASHR2"/>
    <property type="match status" value="1"/>
</dbReference>
<dbReference type="CDD" id="cd20071">
    <property type="entry name" value="SET_SMYD"/>
    <property type="match status" value="1"/>
</dbReference>
<sequence>MLNQPNPNGPNALLRLVQKPDRGRSLVATRLIKPGEVVLVDKPLLIYPSSLASIPPFCSRCFRHLPGKPFHCPTCLVARFCSRQCLSLSHPRLLCCALPSLICGNIAWPTDLLFLLSAYSLPRYPLRQVLSLHSNSRFPDESTQILHSQLSSLIPPKMVPLNFSFETTSSLISKEKTNSFSLTPKETKFDGRGIAGSRAYGLYPWASMINHDCLPNVCRFNYVDDPDQENNTDFIVRAFHQIKEGSEICISYVGVSRLYGDRQRSLMKDYGFKCECDRCKIESKWKESQRKSEDEEEEETGEENEEQVVEGEGEEVNSDDEDFPHAYFFERYMCDCGGNLAPLPPSDGSVSDMMECNCCGEVGIDTSISEDPNNF</sequence>
<dbReference type="InterPro" id="IPR001214">
    <property type="entry name" value="SET_dom"/>
</dbReference>
<name>A0AAD6F0X0_9POAL</name>
<accession>A0AAD6F0X0</accession>
<dbReference type="Pfam" id="PF00856">
    <property type="entry name" value="SET"/>
    <property type="match status" value="1"/>
</dbReference>
<organism evidence="3 4">
    <name type="scientific">Rhynchospora tenuis</name>
    <dbReference type="NCBI Taxonomy" id="198213"/>
    <lineage>
        <taxon>Eukaryota</taxon>
        <taxon>Viridiplantae</taxon>
        <taxon>Streptophyta</taxon>
        <taxon>Embryophyta</taxon>
        <taxon>Tracheophyta</taxon>
        <taxon>Spermatophyta</taxon>
        <taxon>Magnoliopsida</taxon>
        <taxon>Liliopsida</taxon>
        <taxon>Poales</taxon>
        <taxon>Cyperaceae</taxon>
        <taxon>Cyperoideae</taxon>
        <taxon>Rhynchosporeae</taxon>
        <taxon>Rhynchospora</taxon>
    </lineage>
</organism>
<dbReference type="InterPro" id="IPR046341">
    <property type="entry name" value="SET_dom_sf"/>
</dbReference>
<evidence type="ECO:0000259" key="2">
    <source>
        <dbReference type="PROSITE" id="PS50280"/>
    </source>
</evidence>
<dbReference type="PANTHER" id="PTHR47420:SF3">
    <property type="entry name" value="HISTONE-LYSINE N-METHYLTRANSFERASE ASHR2"/>
    <property type="match status" value="1"/>
</dbReference>